<dbReference type="InterPro" id="IPR017871">
    <property type="entry name" value="ABC_transporter-like_CS"/>
</dbReference>
<evidence type="ECO:0000313" key="6">
    <source>
        <dbReference type="EMBL" id="NVK77388.1"/>
    </source>
</evidence>
<keyword evidence="7" id="KW-1185">Reference proteome</keyword>
<comment type="caution">
    <text evidence="6">The sequence shown here is derived from an EMBL/GenBank/DDBJ whole genome shotgun (WGS) entry which is preliminary data.</text>
</comment>
<protein>
    <submittedName>
        <fullName evidence="6">ABC transporter ATP-binding protein</fullName>
    </submittedName>
</protein>
<dbReference type="InterPro" id="IPR027417">
    <property type="entry name" value="P-loop_NTPase"/>
</dbReference>
<dbReference type="EMBL" id="JABBXF010000012">
    <property type="protein sequence ID" value="NVK77388.1"/>
    <property type="molecule type" value="Genomic_DNA"/>
</dbReference>
<evidence type="ECO:0000256" key="3">
    <source>
        <dbReference type="ARBA" id="ARBA00022741"/>
    </source>
</evidence>
<dbReference type="Gene3D" id="3.40.50.300">
    <property type="entry name" value="P-loop containing nucleotide triphosphate hydrolases"/>
    <property type="match status" value="1"/>
</dbReference>
<keyword evidence="3" id="KW-0547">Nucleotide-binding</keyword>
<evidence type="ECO:0000259" key="5">
    <source>
        <dbReference type="PROSITE" id="PS50893"/>
    </source>
</evidence>
<dbReference type="InterPro" id="IPR003593">
    <property type="entry name" value="AAA+_ATPase"/>
</dbReference>
<dbReference type="AlphaFoldDB" id="A0A7Y7E5Y5"/>
<dbReference type="SMART" id="SM00382">
    <property type="entry name" value="AAA"/>
    <property type="match status" value="1"/>
</dbReference>
<comment type="similarity">
    <text evidence="1">Belongs to the ABC transporter superfamily.</text>
</comment>
<dbReference type="PANTHER" id="PTHR43335">
    <property type="entry name" value="ABC TRANSPORTER, ATP-BINDING PROTEIN"/>
    <property type="match status" value="1"/>
</dbReference>
<dbReference type="InterPro" id="IPR003439">
    <property type="entry name" value="ABC_transporter-like_ATP-bd"/>
</dbReference>
<evidence type="ECO:0000256" key="2">
    <source>
        <dbReference type="ARBA" id="ARBA00022448"/>
    </source>
</evidence>
<evidence type="ECO:0000256" key="1">
    <source>
        <dbReference type="ARBA" id="ARBA00005417"/>
    </source>
</evidence>
<dbReference type="SUPFAM" id="SSF52540">
    <property type="entry name" value="P-loop containing nucleoside triphosphate hydrolases"/>
    <property type="match status" value="1"/>
</dbReference>
<reference evidence="6 7" key="1">
    <citation type="submission" date="2020-04" db="EMBL/GenBank/DDBJ databases">
        <title>Draft Genome Sequence of Streptomyces morookaense DSM 40503, an 8-azaguanine-producing strain.</title>
        <authorList>
            <person name="Qi J."/>
            <person name="Gao J.-M."/>
        </authorList>
    </citation>
    <scope>NUCLEOTIDE SEQUENCE [LARGE SCALE GENOMIC DNA]</scope>
    <source>
        <strain evidence="6 7">DSM 40503</strain>
    </source>
</reference>
<feature type="domain" description="ABC transporter" evidence="5">
    <location>
        <begin position="7"/>
        <end position="222"/>
    </location>
</feature>
<keyword evidence="2" id="KW-0813">Transport</keyword>
<proteinExistence type="inferred from homology"/>
<sequence>MPEVTAVEARGLTKRYGDVVAADGIDLVVPAGGVHGLLGPNGAGKTTFLRMLLGLVRPDAGTLRVCEGVAGFVESPRFYPYLSGERNLALLADLDGGDAADRIDGALRRVGLDERRGEKAGGYSHGMRQRLGIAAALLRAPQLLVLDEPADGLDPAGIRAMRALVAELADEGRTVLLSSHHMAEAEELCDTVTVMRSGRVVYSGTVEELRGRAPDPAHRLRTSDDDEALTLAGGLPGVRVGPHPEGGLTVHAEQPALDAFAVALGRAGVAVRALRLEATPLEALFFRLTEAVPTEDVPAEDA</sequence>
<evidence type="ECO:0000256" key="4">
    <source>
        <dbReference type="ARBA" id="ARBA00022840"/>
    </source>
</evidence>
<dbReference type="GO" id="GO:0016887">
    <property type="term" value="F:ATP hydrolysis activity"/>
    <property type="evidence" value="ECO:0007669"/>
    <property type="project" value="InterPro"/>
</dbReference>
<evidence type="ECO:0000313" key="7">
    <source>
        <dbReference type="Proteomes" id="UP000587462"/>
    </source>
</evidence>
<accession>A0A7Y7E5Y5</accession>
<dbReference type="PANTHER" id="PTHR43335:SF4">
    <property type="entry name" value="ABC TRANSPORTER, ATP-BINDING PROTEIN"/>
    <property type="match status" value="1"/>
</dbReference>
<dbReference type="Proteomes" id="UP000587462">
    <property type="component" value="Unassembled WGS sequence"/>
</dbReference>
<keyword evidence="4 6" id="KW-0067">ATP-binding</keyword>
<dbReference type="GO" id="GO:0005524">
    <property type="term" value="F:ATP binding"/>
    <property type="evidence" value="ECO:0007669"/>
    <property type="project" value="UniProtKB-KW"/>
</dbReference>
<organism evidence="6 7">
    <name type="scientific">Streptomyces morookaense</name>
    <name type="common">Streptoverticillium morookaense</name>
    <dbReference type="NCBI Taxonomy" id="1970"/>
    <lineage>
        <taxon>Bacteria</taxon>
        <taxon>Bacillati</taxon>
        <taxon>Actinomycetota</taxon>
        <taxon>Actinomycetes</taxon>
        <taxon>Kitasatosporales</taxon>
        <taxon>Streptomycetaceae</taxon>
        <taxon>Streptomyces</taxon>
    </lineage>
</organism>
<dbReference type="PROSITE" id="PS00211">
    <property type="entry name" value="ABC_TRANSPORTER_1"/>
    <property type="match status" value="1"/>
</dbReference>
<dbReference type="PROSITE" id="PS50893">
    <property type="entry name" value="ABC_TRANSPORTER_2"/>
    <property type="match status" value="1"/>
</dbReference>
<gene>
    <name evidence="6" type="ORF">HG542_06900</name>
</gene>
<name>A0A7Y7E5Y5_STRMO</name>
<dbReference type="Pfam" id="PF00005">
    <property type="entry name" value="ABC_tran"/>
    <property type="match status" value="1"/>
</dbReference>